<dbReference type="NCBIfam" id="TIGR00421">
    <property type="entry name" value="ubiX_pad"/>
    <property type="match status" value="1"/>
</dbReference>
<gene>
    <name evidence="5" type="primary">ubiX</name>
    <name evidence="7" type="ORF">GC250_02300</name>
</gene>
<dbReference type="SUPFAM" id="SSF52507">
    <property type="entry name" value="Homo-oligomeric flavin-containing Cys decarboxylases, HFCD"/>
    <property type="match status" value="1"/>
</dbReference>
<reference evidence="7 8" key="1">
    <citation type="submission" date="2019-10" db="EMBL/GenBank/DDBJ databases">
        <title>Sequencing and Assembly of Multiple Reported Metal-Biooxidizing Members of the Extremely Thermoacidophilic Archaeal Family Sulfolobaceae.</title>
        <authorList>
            <person name="Counts J.A."/>
            <person name="Kelly R.M."/>
        </authorList>
    </citation>
    <scope>NUCLEOTIDE SEQUENCE [LARGE SCALE GENOMIC DNA]</scope>
    <source>
        <strain evidence="7 8">DSM 6482</strain>
    </source>
</reference>
<sequence length="211" mass="23123">MDDGVAQKTGTNKGKEENGQVIVGITGASGIIYGIETVRWLKRLGYKPLVIISRAAERVARIENDLDLRETIRKEAEFYMEEEIDAPTSSSSFTIKTLGMVIIPCSIKTLAEIAGGISSNLISRSALNYLRTGGKLILVIRETPLGAIELENALKLARLGSIILPASPGFYVKPKTVEDMVNFIVGKALDVLGIKHDIYETWKGTREPNFE</sequence>
<dbReference type="HAMAP" id="MF_01984">
    <property type="entry name" value="ubiX_pad"/>
    <property type="match status" value="1"/>
</dbReference>
<evidence type="ECO:0000313" key="7">
    <source>
        <dbReference type="EMBL" id="MUN28321.1"/>
    </source>
</evidence>
<feature type="domain" description="Flavoprotein" evidence="6">
    <location>
        <begin position="20"/>
        <end position="192"/>
    </location>
</feature>
<dbReference type="Proteomes" id="UP000470772">
    <property type="component" value="Unassembled WGS sequence"/>
</dbReference>
<comment type="similarity">
    <text evidence="5">Belongs to the UbiX/PAD1 family.</text>
</comment>
<feature type="binding site" evidence="5">
    <location>
        <begin position="27"/>
        <end position="29"/>
    </location>
    <ligand>
        <name>FMN</name>
        <dbReference type="ChEBI" id="CHEBI:58210"/>
    </ligand>
</feature>
<evidence type="ECO:0000256" key="3">
    <source>
        <dbReference type="ARBA" id="ARBA00022643"/>
    </source>
</evidence>
<name>A0A6A9QMA5_SULME</name>
<dbReference type="InterPro" id="IPR004507">
    <property type="entry name" value="UbiX-like"/>
</dbReference>
<dbReference type="Pfam" id="PF02441">
    <property type="entry name" value="Flavoprotein"/>
    <property type="match status" value="1"/>
</dbReference>
<comment type="function">
    <text evidence="5">Flavin prenyltransferase that catalyzes the synthesis of the prenylated FMN cofactor (prenyl-FMN) for 4-hydroxy-3-polyprenylbenzoic acid decarboxylase UbiD. The prenyltransferase is metal-independent and links a dimethylallyl moiety from dimethylallyl monophosphate (DMAP) to the flavin N5 and C6 atoms of FMN.</text>
</comment>
<evidence type="ECO:0000256" key="5">
    <source>
        <dbReference type="HAMAP-Rule" id="MF_01984"/>
    </source>
</evidence>
<dbReference type="PANTHER" id="PTHR43374:SF1">
    <property type="entry name" value="FLAVIN PRENYLTRANSFERASE PAD1, MITOCHONDRIAL"/>
    <property type="match status" value="1"/>
</dbReference>
<dbReference type="GO" id="GO:0106141">
    <property type="term" value="F:flavin prenyltransferase activity"/>
    <property type="evidence" value="ECO:0007669"/>
    <property type="project" value="UniProtKB-EC"/>
</dbReference>
<accession>A0A6A9QMA5</accession>
<keyword evidence="8" id="KW-1185">Reference proteome</keyword>
<feature type="binding site" evidence="5">
    <location>
        <position position="53"/>
    </location>
    <ligand>
        <name>FMN</name>
        <dbReference type="ChEBI" id="CHEBI:58210"/>
    </ligand>
</feature>
<protein>
    <recommendedName>
        <fullName evidence="5">Flavin prenyltransferase UbiX</fullName>
        <ecNumber evidence="5">2.5.1.129</ecNumber>
    </recommendedName>
</protein>
<dbReference type="PANTHER" id="PTHR43374">
    <property type="entry name" value="FLAVIN PRENYLTRANSFERASE"/>
    <property type="match status" value="1"/>
</dbReference>
<comment type="caution">
    <text evidence="5">Lacks conserved residue(s) required for the propagation of feature annotation.</text>
</comment>
<feature type="binding site" evidence="5">
    <location>
        <position position="187"/>
    </location>
    <ligand>
        <name>dimethylallyl phosphate</name>
        <dbReference type="ChEBI" id="CHEBI:88052"/>
    </ligand>
</feature>
<evidence type="ECO:0000256" key="2">
    <source>
        <dbReference type="ARBA" id="ARBA00022630"/>
    </source>
</evidence>
<keyword evidence="1 5" id="KW-0637">Prenyltransferase</keyword>
<feature type="binding site" evidence="5">
    <location>
        <position position="171"/>
    </location>
    <ligand>
        <name>dimethylallyl phosphate</name>
        <dbReference type="ChEBI" id="CHEBI:88052"/>
    </ligand>
</feature>
<dbReference type="Gene3D" id="3.40.50.1950">
    <property type="entry name" value="Flavin prenyltransferase-like"/>
    <property type="match status" value="1"/>
</dbReference>
<evidence type="ECO:0000313" key="8">
    <source>
        <dbReference type="Proteomes" id="UP000470772"/>
    </source>
</evidence>
<keyword evidence="3 5" id="KW-0288">FMN</keyword>
<comment type="caution">
    <text evidence="7">The sequence shown here is derived from an EMBL/GenBank/DDBJ whole genome shotgun (WGS) entry which is preliminary data.</text>
</comment>
<evidence type="ECO:0000259" key="6">
    <source>
        <dbReference type="Pfam" id="PF02441"/>
    </source>
</evidence>
<dbReference type="GO" id="GO:0016831">
    <property type="term" value="F:carboxy-lyase activity"/>
    <property type="evidence" value="ECO:0007669"/>
    <property type="project" value="TreeGrafter"/>
</dbReference>
<dbReference type="AlphaFoldDB" id="A0A6A9QMA5"/>
<keyword evidence="4 5" id="KW-0808">Transferase</keyword>
<dbReference type="EMBL" id="WGGD01000005">
    <property type="protein sequence ID" value="MUN28321.1"/>
    <property type="molecule type" value="Genomic_DNA"/>
</dbReference>
<dbReference type="EC" id="2.5.1.129" evidence="5"/>
<proteinExistence type="inferred from homology"/>
<evidence type="ECO:0000256" key="4">
    <source>
        <dbReference type="ARBA" id="ARBA00022679"/>
    </source>
</evidence>
<dbReference type="InterPro" id="IPR036551">
    <property type="entry name" value="Flavin_trans-like"/>
</dbReference>
<comment type="catalytic activity">
    <reaction evidence="5">
        <text>dimethylallyl phosphate + FMNH2 = prenylated FMNH2 + phosphate</text>
        <dbReference type="Rhea" id="RHEA:37743"/>
        <dbReference type="ChEBI" id="CHEBI:43474"/>
        <dbReference type="ChEBI" id="CHEBI:57618"/>
        <dbReference type="ChEBI" id="CHEBI:87467"/>
        <dbReference type="ChEBI" id="CHEBI:88052"/>
        <dbReference type="EC" id="2.5.1.129"/>
    </reaction>
</comment>
<keyword evidence="2 5" id="KW-0285">Flavoprotein</keyword>
<evidence type="ECO:0000256" key="1">
    <source>
        <dbReference type="ARBA" id="ARBA00022602"/>
    </source>
</evidence>
<feature type="binding site" evidence="5">
    <location>
        <position position="141"/>
    </location>
    <ligand>
        <name>FMN</name>
        <dbReference type="ChEBI" id="CHEBI:58210"/>
    </ligand>
</feature>
<dbReference type="InterPro" id="IPR003382">
    <property type="entry name" value="Flavoprotein"/>
</dbReference>
<organism evidence="7 8">
    <name type="scientific">Sulfuracidifex metallicus DSM 6482 = JCM 9184</name>
    <dbReference type="NCBI Taxonomy" id="523847"/>
    <lineage>
        <taxon>Archaea</taxon>
        <taxon>Thermoproteota</taxon>
        <taxon>Thermoprotei</taxon>
        <taxon>Sulfolobales</taxon>
        <taxon>Sulfolobaceae</taxon>
        <taxon>Sulfuracidifex</taxon>
    </lineage>
</organism>
<dbReference type="RefSeq" id="WP_156016195.1">
    <property type="nucleotide sequence ID" value="NZ_WGGD01000005.1"/>
</dbReference>
<feature type="binding site" evidence="5">
    <location>
        <begin position="106"/>
        <end position="109"/>
    </location>
    <ligand>
        <name>FMN</name>
        <dbReference type="ChEBI" id="CHEBI:58210"/>
    </ligand>
</feature>